<keyword evidence="2" id="KW-1185">Reference proteome</keyword>
<reference evidence="1 2" key="1">
    <citation type="submission" date="2019-04" db="EMBL/GenBank/DDBJ databases">
        <title>Streptomyces oryziradicis sp. nov., a novel actinomycete isolated from rhizosphere soil of rice (Oryza sativa L.).</title>
        <authorList>
            <person name="Li C."/>
        </authorList>
    </citation>
    <scope>NUCLEOTIDE SEQUENCE [LARGE SCALE GENOMIC DNA]</scope>
    <source>
        <strain evidence="1 2">NEAU-C40</strain>
    </source>
</reference>
<gene>
    <name evidence="1" type="ORF">FCI23_50025</name>
</gene>
<sequence>VGGRVRDLRTGRIHGEAGDLVQTCVSAAAGPVHLEL</sequence>
<accession>A0A4U0RMM2</accession>
<evidence type="ECO:0000313" key="2">
    <source>
        <dbReference type="Proteomes" id="UP000305778"/>
    </source>
</evidence>
<comment type="caution">
    <text evidence="1">The sequence shown here is derived from an EMBL/GenBank/DDBJ whole genome shotgun (WGS) entry which is preliminary data.</text>
</comment>
<dbReference type="AlphaFoldDB" id="A0A4U0RMM2"/>
<proteinExistence type="predicted"/>
<protein>
    <submittedName>
        <fullName evidence="1">Ferredoxin reductase</fullName>
    </submittedName>
</protein>
<organism evidence="1 2">
    <name type="scientific">Actinacidiphila oryziradicis</name>
    <dbReference type="NCBI Taxonomy" id="2571141"/>
    <lineage>
        <taxon>Bacteria</taxon>
        <taxon>Bacillati</taxon>
        <taxon>Actinomycetota</taxon>
        <taxon>Actinomycetes</taxon>
        <taxon>Kitasatosporales</taxon>
        <taxon>Streptomycetaceae</taxon>
        <taxon>Actinacidiphila</taxon>
    </lineage>
</organism>
<dbReference type="EMBL" id="SUMC01000149">
    <property type="protein sequence ID" value="TJZ97065.1"/>
    <property type="molecule type" value="Genomic_DNA"/>
</dbReference>
<name>A0A4U0RMM2_9ACTN</name>
<evidence type="ECO:0000313" key="1">
    <source>
        <dbReference type="EMBL" id="TJZ97065.1"/>
    </source>
</evidence>
<feature type="non-terminal residue" evidence="1">
    <location>
        <position position="1"/>
    </location>
</feature>
<dbReference type="Proteomes" id="UP000305778">
    <property type="component" value="Unassembled WGS sequence"/>
</dbReference>